<proteinExistence type="predicted"/>
<evidence type="ECO:0000313" key="2">
    <source>
        <dbReference type="Proteomes" id="UP000252586"/>
    </source>
</evidence>
<accession>A0A366DQU9</accession>
<name>A0A366DQU9_9NOCA</name>
<organism evidence="1 2">
    <name type="scientific">Nocardia puris</name>
    <dbReference type="NCBI Taxonomy" id="208602"/>
    <lineage>
        <taxon>Bacteria</taxon>
        <taxon>Bacillati</taxon>
        <taxon>Actinomycetota</taxon>
        <taxon>Actinomycetes</taxon>
        <taxon>Mycobacteriales</taxon>
        <taxon>Nocardiaceae</taxon>
        <taxon>Nocardia</taxon>
    </lineage>
</organism>
<evidence type="ECO:0000313" key="1">
    <source>
        <dbReference type="EMBL" id="RBO92476.1"/>
    </source>
</evidence>
<comment type="caution">
    <text evidence="1">The sequence shown here is derived from an EMBL/GenBank/DDBJ whole genome shotgun (WGS) entry which is preliminary data.</text>
</comment>
<sequence>MDGAKDIPYVDAAFDVNLDAPDIEINYQLTCRFFFENDVDPPAPAEATEFMRDYGVSYALGYVNAALASDSSAFRVRNYAIPVLALNDVKSLVTSNESDTDTPG</sequence>
<dbReference type="AlphaFoldDB" id="A0A366DQU9"/>
<gene>
    <name evidence="1" type="ORF">DFR74_103119</name>
</gene>
<reference evidence="1 2" key="1">
    <citation type="submission" date="2018-06" db="EMBL/GenBank/DDBJ databases">
        <title>Genomic Encyclopedia of Type Strains, Phase IV (KMG-IV): sequencing the most valuable type-strain genomes for metagenomic binning, comparative biology and taxonomic classification.</title>
        <authorList>
            <person name="Goeker M."/>
        </authorList>
    </citation>
    <scope>NUCLEOTIDE SEQUENCE [LARGE SCALE GENOMIC DNA]</scope>
    <source>
        <strain evidence="1 2">DSM 44599</strain>
    </source>
</reference>
<dbReference type="Proteomes" id="UP000252586">
    <property type="component" value="Unassembled WGS sequence"/>
</dbReference>
<protein>
    <submittedName>
        <fullName evidence="1">Uncharacterized protein</fullName>
    </submittedName>
</protein>
<keyword evidence="2" id="KW-1185">Reference proteome</keyword>
<dbReference type="EMBL" id="QNRE01000003">
    <property type="protein sequence ID" value="RBO92476.1"/>
    <property type="molecule type" value="Genomic_DNA"/>
</dbReference>